<dbReference type="GO" id="GO:0004721">
    <property type="term" value="F:phosphoprotein phosphatase activity"/>
    <property type="evidence" value="ECO:0007669"/>
    <property type="project" value="UniProtKB-KW"/>
</dbReference>
<dbReference type="GO" id="GO:0097588">
    <property type="term" value="P:archaeal or bacterial-type flagellum-dependent cell motility"/>
    <property type="evidence" value="ECO:0007669"/>
    <property type="project" value="UniProtKB-KW"/>
</dbReference>
<evidence type="ECO:0000313" key="14">
    <source>
        <dbReference type="Proteomes" id="UP000298049"/>
    </source>
</evidence>
<evidence type="ECO:0000256" key="2">
    <source>
        <dbReference type="ARBA" id="ARBA00005908"/>
    </source>
</evidence>
<dbReference type="InterPro" id="IPR050992">
    <property type="entry name" value="CheZ_family_phosphatases"/>
</dbReference>
<dbReference type="KEGG" id="hmi:soil367_07040"/>
<feature type="region of interest" description="Disordered" evidence="12">
    <location>
        <begin position="226"/>
        <end position="255"/>
    </location>
</feature>
<dbReference type="Gene3D" id="1.10.287.500">
    <property type="entry name" value="Helix hairpin bin"/>
    <property type="match status" value="1"/>
</dbReference>
<evidence type="ECO:0000256" key="9">
    <source>
        <dbReference type="ARBA" id="ARBA00029599"/>
    </source>
</evidence>
<comment type="subcellular location">
    <subcellularLocation>
        <location evidence="1 10">Cytoplasm</location>
    </subcellularLocation>
</comment>
<evidence type="ECO:0000256" key="6">
    <source>
        <dbReference type="ARBA" id="ARBA00022779"/>
    </source>
</evidence>
<dbReference type="AlphaFoldDB" id="A0A4P7XFG5"/>
<dbReference type="GO" id="GO:0050920">
    <property type="term" value="P:regulation of chemotaxis"/>
    <property type="evidence" value="ECO:0007669"/>
    <property type="project" value="InterPro"/>
</dbReference>
<accession>A0A4P7XFG5</accession>
<evidence type="ECO:0000256" key="5">
    <source>
        <dbReference type="ARBA" id="ARBA00022500"/>
    </source>
</evidence>
<dbReference type="SUPFAM" id="SSF75708">
    <property type="entry name" value="Chemotaxis phosphatase CheZ"/>
    <property type="match status" value="1"/>
</dbReference>
<comment type="function">
    <text evidence="10">Plays an important role in bacterial chemotaxis signal transduction pathway by accelerating the dephosphorylation of phosphorylated CheY (CheY-P).</text>
</comment>
<organism evidence="13 14">
    <name type="scientific">Hydrocarboniclastica marina</name>
    <dbReference type="NCBI Taxonomy" id="2259620"/>
    <lineage>
        <taxon>Bacteria</taxon>
        <taxon>Pseudomonadati</taxon>
        <taxon>Pseudomonadota</taxon>
        <taxon>Gammaproteobacteria</taxon>
        <taxon>Alteromonadales</taxon>
        <taxon>Alteromonadaceae</taxon>
        <taxon>Hydrocarboniclastica</taxon>
    </lineage>
</organism>
<evidence type="ECO:0000313" key="13">
    <source>
        <dbReference type="EMBL" id="QCF25691.1"/>
    </source>
</evidence>
<dbReference type="GO" id="GO:0005737">
    <property type="term" value="C:cytoplasm"/>
    <property type="evidence" value="ECO:0007669"/>
    <property type="project" value="UniProtKB-SubCell"/>
</dbReference>
<protein>
    <recommendedName>
        <fullName evidence="3 10">Protein phosphatase CheZ</fullName>
        <ecNumber evidence="10">3.1.3.-</ecNumber>
    </recommendedName>
    <alternativeName>
        <fullName evidence="9 10">Chemotaxis protein CheZ</fullName>
    </alternativeName>
</protein>
<comment type="subunit">
    <text evidence="10">Homodimer.</text>
</comment>
<evidence type="ECO:0000256" key="8">
    <source>
        <dbReference type="ARBA" id="ARBA00022912"/>
    </source>
</evidence>
<proteinExistence type="inferred from homology"/>
<dbReference type="PIRSF" id="PIRSF002884">
    <property type="entry name" value="CheZ"/>
    <property type="match status" value="1"/>
</dbReference>
<dbReference type="Proteomes" id="UP000298049">
    <property type="component" value="Chromosome"/>
</dbReference>
<dbReference type="GO" id="GO:0009288">
    <property type="term" value="C:bacterial-type flagellum"/>
    <property type="evidence" value="ECO:0007669"/>
    <property type="project" value="InterPro"/>
</dbReference>
<evidence type="ECO:0000256" key="7">
    <source>
        <dbReference type="ARBA" id="ARBA00022801"/>
    </source>
</evidence>
<keyword evidence="7 10" id="KW-0378">Hydrolase</keyword>
<dbReference type="EC" id="3.1.3.-" evidence="10"/>
<dbReference type="InterPro" id="IPR007439">
    <property type="entry name" value="Chemotax_Pase_CheZ"/>
</dbReference>
<dbReference type="EMBL" id="CP031093">
    <property type="protein sequence ID" value="QCF25691.1"/>
    <property type="molecule type" value="Genomic_DNA"/>
</dbReference>
<dbReference type="Pfam" id="PF04344">
    <property type="entry name" value="CheZ"/>
    <property type="match status" value="1"/>
</dbReference>
<name>A0A4P7XFG5_9ALTE</name>
<sequence>MSKKQQQRALDNAFEEQLREQSSRLQVALDSGDMTAALQVVAELGSARDQKLYQEVGRLTRSLHESIRNFQIDAQNTEQVEALSKMTDASDRLGYVVEMTSKAANTTLDLVEETMPMASRIKEDAEAIRKDWARLRRREMKPAEFRELYGRIDLFLDRLSSDADKVYASLSNILMAQDFQDLTGQVIAKVTNLVKEVEESLVGLVVMAGSVDKLTGIVHEGLEKSTAPADSLQGEGPQMHAQEREDTVSNQDDVDDLLSSLGF</sequence>
<evidence type="ECO:0000256" key="11">
    <source>
        <dbReference type="PIRSR" id="PIRSR002884-1"/>
    </source>
</evidence>
<evidence type="ECO:0000256" key="4">
    <source>
        <dbReference type="ARBA" id="ARBA00022490"/>
    </source>
</evidence>
<evidence type="ECO:0000256" key="1">
    <source>
        <dbReference type="ARBA" id="ARBA00004496"/>
    </source>
</evidence>
<gene>
    <name evidence="13" type="ORF">soil367_07040</name>
</gene>
<keyword evidence="4 10" id="KW-0963">Cytoplasm</keyword>
<reference evidence="13 14" key="1">
    <citation type="submission" date="2018-07" db="EMBL/GenBank/DDBJ databases">
        <title>Marsedoiliclastica nanhaica gen. nov. sp. nov., a novel marine hydrocarbonoclastic bacterium isolated from an in-situ enriched hydrocarbon-degrading consortium in deep-sea sediment.</title>
        <authorList>
            <person name="Dong C."/>
            <person name="Ma T."/>
            <person name="Liu R."/>
            <person name="Shao Z."/>
        </authorList>
    </citation>
    <scope>NUCLEOTIDE SEQUENCE [LARGE SCALE GENOMIC DNA]</scope>
    <source>
        <strain evidence="14">soil36-7</strain>
    </source>
</reference>
<dbReference type="PANTHER" id="PTHR43693">
    <property type="entry name" value="PROTEIN PHOSPHATASE CHEZ"/>
    <property type="match status" value="1"/>
</dbReference>
<evidence type="ECO:0000256" key="12">
    <source>
        <dbReference type="SAM" id="MobiDB-lite"/>
    </source>
</evidence>
<dbReference type="PANTHER" id="PTHR43693:SF1">
    <property type="entry name" value="PROTEIN PHOSPHATASE CHEZ"/>
    <property type="match status" value="1"/>
</dbReference>
<keyword evidence="6 10" id="KW-0283">Flagellar rotation</keyword>
<keyword evidence="14" id="KW-1185">Reference proteome</keyword>
<dbReference type="OrthoDB" id="9773007at2"/>
<comment type="similarity">
    <text evidence="2 10">Belongs to the CheZ family.</text>
</comment>
<keyword evidence="5 10" id="KW-0145">Chemotaxis</keyword>
<keyword evidence="8 10" id="KW-0904">Protein phosphatase</keyword>
<evidence type="ECO:0000256" key="3">
    <source>
        <dbReference type="ARBA" id="ARBA00018484"/>
    </source>
</evidence>
<dbReference type="GO" id="GO:0006935">
    <property type="term" value="P:chemotaxis"/>
    <property type="evidence" value="ECO:0007669"/>
    <property type="project" value="UniProtKB-KW"/>
</dbReference>
<dbReference type="RefSeq" id="WP_136548226.1">
    <property type="nucleotide sequence ID" value="NZ_CP031093.1"/>
</dbReference>
<feature type="site" description="Enhances dephosphorylation of CheY-P" evidence="11">
    <location>
        <position position="185"/>
    </location>
</feature>
<evidence type="ECO:0000256" key="10">
    <source>
        <dbReference type="PIRNR" id="PIRNR002884"/>
    </source>
</evidence>